<evidence type="ECO:0000313" key="2">
    <source>
        <dbReference type="EMBL" id="MQM20244.1"/>
    </source>
</evidence>
<keyword evidence="3" id="KW-1185">Reference proteome</keyword>
<accession>A0A843XKP7</accession>
<comment type="caution">
    <text evidence="2">The sequence shown here is derived from an EMBL/GenBank/DDBJ whole genome shotgun (WGS) entry which is preliminary data.</text>
</comment>
<evidence type="ECO:0000313" key="3">
    <source>
        <dbReference type="Proteomes" id="UP000652761"/>
    </source>
</evidence>
<dbReference type="EMBL" id="NMUH01009633">
    <property type="protein sequence ID" value="MQM20244.1"/>
    <property type="molecule type" value="Genomic_DNA"/>
</dbReference>
<name>A0A843XKP7_COLES</name>
<gene>
    <name evidence="2" type="ORF">Taro_053263</name>
</gene>
<organism evidence="2 3">
    <name type="scientific">Colocasia esculenta</name>
    <name type="common">Wild taro</name>
    <name type="synonym">Arum esculentum</name>
    <dbReference type="NCBI Taxonomy" id="4460"/>
    <lineage>
        <taxon>Eukaryota</taxon>
        <taxon>Viridiplantae</taxon>
        <taxon>Streptophyta</taxon>
        <taxon>Embryophyta</taxon>
        <taxon>Tracheophyta</taxon>
        <taxon>Spermatophyta</taxon>
        <taxon>Magnoliopsida</taxon>
        <taxon>Liliopsida</taxon>
        <taxon>Araceae</taxon>
        <taxon>Aroideae</taxon>
        <taxon>Colocasieae</taxon>
        <taxon>Colocasia</taxon>
    </lineage>
</organism>
<reference evidence="2" key="1">
    <citation type="submission" date="2017-07" db="EMBL/GenBank/DDBJ databases">
        <title>Taro Niue Genome Assembly and Annotation.</title>
        <authorList>
            <person name="Atibalentja N."/>
            <person name="Keating K."/>
            <person name="Fields C.J."/>
        </authorList>
    </citation>
    <scope>NUCLEOTIDE SEQUENCE</scope>
    <source>
        <strain evidence="2">Niue_2</strain>
        <tissue evidence="2">Leaf</tissue>
    </source>
</reference>
<proteinExistence type="predicted"/>
<evidence type="ECO:0000256" key="1">
    <source>
        <dbReference type="SAM" id="MobiDB-lite"/>
    </source>
</evidence>
<feature type="region of interest" description="Disordered" evidence="1">
    <location>
        <begin position="54"/>
        <end position="80"/>
    </location>
</feature>
<dbReference type="AlphaFoldDB" id="A0A843XKP7"/>
<sequence length="150" mass="17038">MRFSLESEFTHATQDGRDHGAPLSTAKKFQADEKGQHIGPIDSSSYQGIISDFHRLSTQDGTTSEDASEGHSFFSGHTQLDPYGQQHGYGGYYASVYQYGDDGSYMQIPIVPPPRPTIARQGTRQYLEYQCMYEDLYQNYMPYAEHDEEE</sequence>
<feature type="region of interest" description="Disordered" evidence="1">
    <location>
        <begin position="1"/>
        <end position="27"/>
    </location>
</feature>
<protein>
    <submittedName>
        <fullName evidence="2">Uncharacterized protein</fullName>
    </submittedName>
</protein>
<dbReference type="Proteomes" id="UP000652761">
    <property type="component" value="Unassembled WGS sequence"/>
</dbReference>